<dbReference type="Proteomes" id="UP000747110">
    <property type="component" value="Unassembled WGS sequence"/>
</dbReference>
<protein>
    <submittedName>
        <fullName evidence="1">Uncharacterized protein</fullName>
    </submittedName>
</protein>
<proteinExistence type="predicted"/>
<reference evidence="1" key="1">
    <citation type="journal article" date="2021" name="Proc. Natl. Acad. Sci. U.S.A.">
        <title>Three genomes in the algal genus Volvox reveal the fate of a haploid sex-determining region after a transition to homothallism.</title>
        <authorList>
            <person name="Yamamoto K."/>
            <person name="Hamaji T."/>
            <person name="Kawai-Toyooka H."/>
            <person name="Matsuzaki R."/>
            <person name="Takahashi F."/>
            <person name="Nishimura Y."/>
            <person name="Kawachi M."/>
            <person name="Noguchi H."/>
            <person name="Minakuchi Y."/>
            <person name="Umen J.G."/>
            <person name="Toyoda A."/>
            <person name="Nozaki H."/>
        </authorList>
    </citation>
    <scope>NUCLEOTIDE SEQUENCE</scope>
    <source>
        <strain evidence="1">NIES-3786</strain>
    </source>
</reference>
<accession>A0A8J4FIB6</accession>
<dbReference type="AlphaFoldDB" id="A0A8J4FIB6"/>
<comment type="caution">
    <text evidence="1">The sequence shown here is derived from an EMBL/GenBank/DDBJ whole genome shotgun (WGS) entry which is preliminary data.</text>
</comment>
<organism evidence="1 2">
    <name type="scientific">Volvox reticuliferus</name>
    <dbReference type="NCBI Taxonomy" id="1737510"/>
    <lineage>
        <taxon>Eukaryota</taxon>
        <taxon>Viridiplantae</taxon>
        <taxon>Chlorophyta</taxon>
        <taxon>core chlorophytes</taxon>
        <taxon>Chlorophyceae</taxon>
        <taxon>CS clade</taxon>
        <taxon>Chlamydomonadales</taxon>
        <taxon>Volvocaceae</taxon>
        <taxon>Volvox</taxon>
    </lineage>
</organism>
<evidence type="ECO:0000313" key="1">
    <source>
        <dbReference type="EMBL" id="GIL76315.1"/>
    </source>
</evidence>
<name>A0A8J4FIB6_9CHLO</name>
<gene>
    <name evidence="1" type="ORF">Vretifemale_5914</name>
</gene>
<sequence length="141" mass="13594">MTSYTSLPPPPAASELPVSPPAIIAKGDMRGGVSGGSGSAADAVTAFTAPAAALAASTSIGPGRARSAGAPVLFPPLPISHSSYPVLAVLPVLPMRSPPALPPGAPPPGLGPGIPRGHWPVWSPLEPGGGGAVMSAQGGMT</sequence>
<dbReference type="EMBL" id="BNCP01000008">
    <property type="protein sequence ID" value="GIL76315.1"/>
    <property type="molecule type" value="Genomic_DNA"/>
</dbReference>
<evidence type="ECO:0000313" key="2">
    <source>
        <dbReference type="Proteomes" id="UP000747110"/>
    </source>
</evidence>
<keyword evidence="2" id="KW-1185">Reference proteome</keyword>